<dbReference type="Gene3D" id="3.30.70.100">
    <property type="match status" value="1"/>
</dbReference>
<evidence type="ECO:0000313" key="12">
    <source>
        <dbReference type="Proteomes" id="UP000192708"/>
    </source>
</evidence>
<comment type="subcellular location">
    <subcellularLocation>
        <location evidence="7">Cell inner membrane</location>
        <topology evidence="7">Multi-pass membrane protein</topology>
    </subcellularLocation>
    <subcellularLocation>
        <location evidence="1">Cell membrane</location>
        <topology evidence="1">Multi-pass membrane protein</topology>
    </subcellularLocation>
</comment>
<dbReference type="PANTHER" id="PTHR30221:SF18">
    <property type="entry name" value="SLL0590 PROTEIN"/>
    <property type="match status" value="1"/>
</dbReference>
<dbReference type="Pfam" id="PF21082">
    <property type="entry name" value="MS_channel_3rd"/>
    <property type="match status" value="1"/>
</dbReference>
<sequence length="539" mass="60260">MISQVYKDLPRSKNLFLQLGILLVFLCSCLGQVADAQDGLSGPFKESTLSIMNREIVTFRTSLANATPEIRAKRAHDRINNLSEIDLITKKIEALPLELGQDKGVQWYLGDIALFALVEKDIDHELDGNLKNLENKTTKALIELMDAKVKQVKLPFIIHQSILVLLATLILGIVVVVEKKSLNWVSTLLLKRGHSLSHSMINGIHWAEYYFRFASKIVSAISWLLTALFVYIWLTFSLRQLPLTEPLGRKLGQHITDTIFSVFSAILGSIPNLISILIIVFVTRTITDLLKIFFKRVQAGQIQFSLFHKDTVSASQRLANFFLWGLTFSIIYPLIPGSNTEAFKGLSVLFGIVISLGSTGLVSQLMSGLVVIYSRALRVGDYVMVNGQEGVVRELGVLSTKIQTLNSKIEITIPNAVLIGNPITNLTKLNETTGTLLSTQVTIGYDAPWRKVHEMLLDATKLIPDIKTDPEPKVFQRALSDFYVEYELFIHTNNPIKKLAILSELHQTIQDNFNRAGIQIMSPHFMVQPEQAVLSTPPN</sequence>
<keyword evidence="5 7" id="KW-1133">Transmembrane helix</keyword>
<dbReference type="GO" id="GO:0005886">
    <property type="term" value="C:plasma membrane"/>
    <property type="evidence" value="ECO:0007669"/>
    <property type="project" value="UniProtKB-SubCell"/>
</dbReference>
<feature type="transmembrane region" description="Helical" evidence="7">
    <location>
        <begin position="258"/>
        <end position="282"/>
    </location>
</feature>
<keyword evidence="6 7" id="KW-0472">Membrane</keyword>
<keyword evidence="12" id="KW-1185">Reference proteome</keyword>
<feature type="transmembrane region" description="Helical" evidence="7">
    <location>
        <begin position="217"/>
        <end position="238"/>
    </location>
</feature>
<keyword evidence="7" id="KW-0997">Cell inner membrane</keyword>
<evidence type="ECO:0000256" key="8">
    <source>
        <dbReference type="SAM" id="SignalP"/>
    </source>
</evidence>
<name>A0A1W2AC92_9BURK</name>
<dbReference type="Proteomes" id="UP000192708">
    <property type="component" value="Unassembled WGS sequence"/>
</dbReference>
<feature type="transmembrane region" description="Helical" evidence="7">
    <location>
        <begin position="156"/>
        <end position="177"/>
    </location>
</feature>
<dbReference type="Pfam" id="PF00924">
    <property type="entry name" value="MS_channel_2nd"/>
    <property type="match status" value="1"/>
</dbReference>
<keyword evidence="7" id="KW-0813">Transport</keyword>
<feature type="transmembrane region" description="Helical" evidence="7">
    <location>
        <begin position="318"/>
        <end position="335"/>
    </location>
</feature>
<dbReference type="InterPro" id="IPR023408">
    <property type="entry name" value="MscS_beta-dom_sf"/>
</dbReference>
<dbReference type="GO" id="GO:0008381">
    <property type="term" value="F:mechanosensitive monoatomic ion channel activity"/>
    <property type="evidence" value="ECO:0007669"/>
    <property type="project" value="InterPro"/>
</dbReference>
<keyword evidence="8" id="KW-0732">Signal</keyword>
<dbReference type="InterPro" id="IPR045275">
    <property type="entry name" value="MscS_archaea/bacteria_type"/>
</dbReference>
<feature type="signal peptide" evidence="8">
    <location>
        <begin position="1"/>
        <end position="36"/>
    </location>
</feature>
<reference evidence="11 12" key="1">
    <citation type="submission" date="2017-04" db="EMBL/GenBank/DDBJ databases">
        <authorList>
            <person name="Afonso C.L."/>
            <person name="Miller P.J."/>
            <person name="Scott M.A."/>
            <person name="Spackman E."/>
            <person name="Goraichik I."/>
            <person name="Dimitrov K.M."/>
            <person name="Suarez D.L."/>
            <person name="Swayne D.E."/>
        </authorList>
    </citation>
    <scope>NUCLEOTIDE SEQUENCE [LARGE SCALE GENOMIC DNA]</scope>
    <source>
        <strain evidence="11 12">VK13</strain>
    </source>
</reference>
<keyword evidence="7" id="KW-0406">Ion transport</keyword>
<dbReference type="RefSeq" id="WP_084283714.1">
    <property type="nucleotide sequence ID" value="NZ_FWXJ01000008.1"/>
</dbReference>
<dbReference type="Gene3D" id="2.30.30.60">
    <property type="match status" value="1"/>
</dbReference>
<evidence type="ECO:0000256" key="4">
    <source>
        <dbReference type="ARBA" id="ARBA00022692"/>
    </source>
</evidence>
<dbReference type="EMBL" id="FWXJ01000008">
    <property type="protein sequence ID" value="SMC58339.1"/>
    <property type="molecule type" value="Genomic_DNA"/>
</dbReference>
<comment type="subunit">
    <text evidence="7">Homoheptamer.</text>
</comment>
<dbReference type="InterPro" id="IPR011066">
    <property type="entry name" value="MscS_channel_C_sf"/>
</dbReference>
<evidence type="ECO:0000256" key="7">
    <source>
        <dbReference type="RuleBase" id="RU369025"/>
    </source>
</evidence>
<comment type="caution">
    <text evidence="7">Lacks conserved residue(s) required for the propagation of feature annotation.</text>
</comment>
<protein>
    <recommendedName>
        <fullName evidence="7">Small-conductance mechanosensitive channel</fullName>
    </recommendedName>
</protein>
<keyword evidence="3" id="KW-1003">Cell membrane</keyword>
<dbReference type="PANTHER" id="PTHR30221">
    <property type="entry name" value="SMALL-CONDUCTANCE MECHANOSENSITIVE CHANNEL"/>
    <property type="match status" value="1"/>
</dbReference>
<dbReference type="SUPFAM" id="SSF82689">
    <property type="entry name" value="Mechanosensitive channel protein MscS (YggB), C-terminal domain"/>
    <property type="match status" value="1"/>
</dbReference>
<feature type="chain" id="PRO_5012393482" description="Small-conductance mechanosensitive channel" evidence="8">
    <location>
        <begin position="37"/>
        <end position="539"/>
    </location>
</feature>
<dbReference type="InterPro" id="IPR010920">
    <property type="entry name" value="LSM_dom_sf"/>
</dbReference>
<dbReference type="AlphaFoldDB" id="A0A1W2AC92"/>
<evidence type="ECO:0000313" key="11">
    <source>
        <dbReference type="EMBL" id="SMC58339.1"/>
    </source>
</evidence>
<dbReference type="PROSITE" id="PS51257">
    <property type="entry name" value="PROKAR_LIPOPROTEIN"/>
    <property type="match status" value="1"/>
</dbReference>
<proteinExistence type="inferred from homology"/>
<keyword evidence="4 7" id="KW-0812">Transmembrane</keyword>
<evidence type="ECO:0000259" key="9">
    <source>
        <dbReference type="Pfam" id="PF00924"/>
    </source>
</evidence>
<accession>A0A1W2AC92</accession>
<evidence type="ECO:0000256" key="6">
    <source>
        <dbReference type="ARBA" id="ARBA00023136"/>
    </source>
</evidence>
<gene>
    <name evidence="11" type="ORF">SAMN06296008_10866</name>
</gene>
<dbReference type="InterPro" id="IPR049278">
    <property type="entry name" value="MS_channel_C"/>
</dbReference>
<organism evidence="11 12">
    <name type="scientific">Polynucleobacter kasalickyi</name>
    <dbReference type="NCBI Taxonomy" id="1938817"/>
    <lineage>
        <taxon>Bacteria</taxon>
        <taxon>Pseudomonadati</taxon>
        <taxon>Pseudomonadota</taxon>
        <taxon>Betaproteobacteria</taxon>
        <taxon>Burkholderiales</taxon>
        <taxon>Burkholderiaceae</taxon>
        <taxon>Polynucleobacter</taxon>
    </lineage>
</organism>
<dbReference type="OrthoDB" id="9780668at2"/>
<dbReference type="STRING" id="1938817.SAMN06296008_10866"/>
<evidence type="ECO:0000256" key="3">
    <source>
        <dbReference type="ARBA" id="ARBA00022475"/>
    </source>
</evidence>
<dbReference type="SUPFAM" id="SSF50182">
    <property type="entry name" value="Sm-like ribonucleoproteins"/>
    <property type="match status" value="1"/>
</dbReference>
<comment type="similarity">
    <text evidence="2 7">Belongs to the MscS (TC 1.A.23) family.</text>
</comment>
<feature type="domain" description="Mechanosensitive ion channel MscS C-terminal" evidence="10">
    <location>
        <begin position="439"/>
        <end position="520"/>
    </location>
</feature>
<evidence type="ECO:0000256" key="2">
    <source>
        <dbReference type="ARBA" id="ARBA00008017"/>
    </source>
</evidence>
<keyword evidence="7" id="KW-0407">Ion channel</keyword>
<feature type="domain" description="Mechanosensitive ion channel MscS" evidence="9">
    <location>
        <begin position="361"/>
        <end position="428"/>
    </location>
</feature>
<dbReference type="InterPro" id="IPR006685">
    <property type="entry name" value="MscS_channel_2nd"/>
</dbReference>
<evidence type="ECO:0000259" key="10">
    <source>
        <dbReference type="Pfam" id="PF21082"/>
    </source>
</evidence>
<feature type="transmembrane region" description="Helical" evidence="7">
    <location>
        <begin position="347"/>
        <end position="373"/>
    </location>
</feature>
<evidence type="ECO:0000256" key="5">
    <source>
        <dbReference type="ARBA" id="ARBA00022989"/>
    </source>
</evidence>
<comment type="function">
    <text evidence="7">Mechanosensitive channel that participates in the regulation of osmotic pressure changes within the cell, opening in response to stretch forces in the membrane lipid bilayer, without the need for other proteins. Contributes to normal resistance to hypoosmotic shock. Forms an ion channel of 1.0 nanosiemens conductance with a slight preference for anions.</text>
</comment>
<evidence type="ECO:0000256" key="1">
    <source>
        <dbReference type="ARBA" id="ARBA00004651"/>
    </source>
</evidence>